<dbReference type="AlphaFoldDB" id="A0A0D4CLC0"/>
<dbReference type="EMBL" id="CP011013">
    <property type="protein sequence ID" value="AJT50666.1"/>
    <property type="molecule type" value="Genomic_DNA"/>
</dbReference>
<keyword evidence="3" id="KW-1185">Reference proteome</keyword>
<sequence length="78" mass="9145">MVRIFFLLATAITLLFLLAMVVLFICNWIIYYRIEEMETHGLVKNDLTQAKDDLLKLPPKEHIKRRLKELGVKSADDQ</sequence>
<dbReference type="STRING" id="1130798.LBLM1_06320"/>
<protein>
    <submittedName>
        <fullName evidence="2">Uncharacterized protein</fullName>
    </submittedName>
</protein>
<dbReference type="Proteomes" id="UP000003645">
    <property type="component" value="Chromosome"/>
</dbReference>
<keyword evidence="1" id="KW-0812">Transmembrane</keyword>
<keyword evidence="1" id="KW-0472">Membrane</keyword>
<evidence type="ECO:0000313" key="2">
    <source>
        <dbReference type="EMBL" id="AJT50666.1"/>
    </source>
</evidence>
<evidence type="ECO:0000256" key="1">
    <source>
        <dbReference type="SAM" id="Phobius"/>
    </source>
</evidence>
<reference evidence="2 3" key="1">
    <citation type="journal article" date="2012" name="J. Bacteriol.">
        <title>Genome sequence of Lactobacillus mucosae LM1, isolated from piglet feces.</title>
        <authorList>
            <person name="Lee J.H."/>
            <person name="Valeriano V.D."/>
            <person name="Shin Y.R."/>
            <person name="Chae J.P."/>
            <person name="Kim G.B."/>
            <person name="Ham J.S."/>
            <person name="Chun J."/>
            <person name="Kang D.K."/>
        </authorList>
    </citation>
    <scope>NUCLEOTIDE SEQUENCE [LARGE SCALE GENOMIC DNA]</scope>
    <source>
        <strain evidence="2 3">LM1</strain>
    </source>
</reference>
<accession>A0A0D4CLC0</accession>
<evidence type="ECO:0000313" key="3">
    <source>
        <dbReference type="Proteomes" id="UP000003645"/>
    </source>
</evidence>
<proteinExistence type="predicted"/>
<keyword evidence="1" id="KW-1133">Transmembrane helix</keyword>
<feature type="transmembrane region" description="Helical" evidence="1">
    <location>
        <begin position="6"/>
        <end position="30"/>
    </location>
</feature>
<organism evidence="2 3">
    <name type="scientific">Limosilactobacillus mucosae LM1</name>
    <dbReference type="NCBI Taxonomy" id="1130798"/>
    <lineage>
        <taxon>Bacteria</taxon>
        <taxon>Bacillati</taxon>
        <taxon>Bacillota</taxon>
        <taxon>Bacilli</taxon>
        <taxon>Lactobacillales</taxon>
        <taxon>Lactobacillaceae</taxon>
        <taxon>Limosilactobacillus</taxon>
    </lineage>
</organism>
<name>A0A0D4CLC0_LIMMU</name>
<dbReference type="RefSeq" id="WP_045025370.1">
    <property type="nucleotide sequence ID" value="NZ_CP011013.1"/>
</dbReference>
<dbReference type="HOGENOM" id="CLU_2617586_0_0_9"/>
<dbReference type="KEGG" id="lmu:LBLM1_06320"/>
<gene>
    <name evidence="2" type="ORF">LBLM1_06320</name>
</gene>